<dbReference type="Proteomes" id="UP001159363">
    <property type="component" value="Chromosome 5"/>
</dbReference>
<reference evidence="2 3" key="1">
    <citation type="submission" date="2023-02" db="EMBL/GenBank/DDBJ databases">
        <title>LHISI_Scaffold_Assembly.</title>
        <authorList>
            <person name="Stuart O.P."/>
            <person name="Cleave R."/>
            <person name="Magrath M.J.L."/>
            <person name="Mikheyev A.S."/>
        </authorList>
    </citation>
    <scope>NUCLEOTIDE SEQUENCE [LARGE SCALE GENOMIC DNA]</scope>
    <source>
        <strain evidence="2">Daus_M_001</strain>
        <tissue evidence="2">Leg muscle</tissue>
    </source>
</reference>
<accession>A0ABQ9HCD4</accession>
<gene>
    <name evidence="2" type="ORF">PR048_018391</name>
</gene>
<sequence>MRSQLVCIARDRTAPAPMPVIVWAQAPLKFSYCQYRCADEPALQYRQQLRMQGPLLLVECVGKPDSSDLHSMSEGGESSFGEPNPPPPSTKIARLSGKRETSGAYQWWWRTRWPRIGSPQNPAVRIATLRIFSAPRDPPPCLDHWATSSRCASLSRTELPRFPMPTMMAFSHRPVATPEPGNPLSTTWGRDELWIVTAPKLPWSHRTRRCSSHDSLARGHEPWCGPLFILFWWFAPSSSGIGVFWRGGSRCEVSSIGPRWPAHDPGSCLSTRTSNGIWRHAAVLCEPYRVTSVAWPANNNFSVEHLPSSLVGTTISGASLVVVAASSNSIATAPPMACLVSALWPCGGVMVRLHASHVRKLGSIPTGVAPGFLHEGIILDDATGRWVFSGISHFSSSFIVALLHAHLTSSSLAFKTSMCSKLLQGTLREGGLHIISHNYMPSLSKMPVLKVMEPGSSLRGDFGESSGDVYGSAPTVKTLRMVVMSRTELYCWRSEESPCPPFSSTSVAVMCWSIVIQKHHSMACGDIYTIKSLLSYISAL</sequence>
<feature type="region of interest" description="Disordered" evidence="1">
    <location>
        <begin position="67"/>
        <end position="96"/>
    </location>
</feature>
<evidence type="ECO:0000256" key="1">
    <source>
        <dbReference type="SAM" id="MobiDB-lite"/>
    </source>
</evidence>
<proteinExistence type="predicted"/>
<keyword evidence="3" id="KW-1185">Reference proteome</keyword>
<evidence type="ECO:0000313" key="3">
    <source>
        <dbReference type="Proteomes" id="UP001159363"/>
    </source>
</evidence>
<name>A0ABQ9HCD4_9NEOP</name>
<dbReference type="EMBL" id="JARBHB010000006">
    <property type="protein sequence ID" value="KAJ8881905.1"/>
    <property type="molecule type" value="Genomic_DNA"/>
</dbReference>
<comment type="caution">
    <text evidence="2">The sequence shown here is derived from an EMBL/GenBank/DDBJ whole genome shotgun (WGS) entry which is preliminary data.</text>
</comment>
<feature type="compositionally biased region" description="Low complexity" evidence="1">
    <location>
        <begin position="72"/>
        <end position="82"/>
    </location>
</feature>
<evidence type="ECO:0000313" key="2">
    <source>
        <dbReference type="EMBL" id="KAJ8881905.1"/>
    </source>
</evidence>
<organism evidence="2 3">
    <name type="scientific">Dryococelus australis</name>
    <dbReference type="NCBI Taxonomy" id="614101"/>
    <lineage>
        <taxon>Eukaryota</taxon>
        <taxon>Metazoa</taxon>
        <taxon>Ecdysozoa</taxon>
        <taxon>Arthropoda</taxon>
        <taxon>Hexapoda</taxon>
        <taxon>Insecta</taxon>
        <taxon>Pterygota</taxon>
        <taxon>Neoptera</taxon>
        <taxon>Polyneoptera</taxon>
        <taxon>Phasmatodea</taxon>
        <taxon>Verophasmatodea</taxon>
        <taxon>Anareolatae</taxon>
        <taxon>Phasmatidae</taxon>
        <taxon>Eurycanthinae</taxon>
        <taxon>Dryococelus</taxon>
    </lineage>
</organism>
<protein>
    <submittedName>
        <fullName evidence="2">Uncharacterized protein</fullName>
    </submittedName>
</protein>